<feature type="compositionally biased region" description="Basic and acidic residues" evidence="3">
    <location>
        <begin position="41"/>
        <end position="53"/>
    </location>
</feature>
<dbReference type="Pfam" id="PF05971">
    <property type="entry name" value="Methyltransf_10"/>
    <property type="match status" value="1"/>
</dbReference>
<evidence type="ECO:0000313" key="4">
    <source>
        <dbReference type="EMBL" id="KAK3318066.1"/>
    </source>
</evidence>
<reference evidence="4" key="1">
    <citation type="journal article" date="2023" name="Mol. Phylogenet. Evol.">
        <title>Genome-scale phylogeny and comparative genomics of the fungal order Sordariales.</title>
        <authorList>
            <person name="Hensen N."/>
            <person name="Bonometti L."/>
            <person name="Westerberg I."/>
            <person name="Brannstrom I.O."/>
            <person name="Guillou S."/>
            <person name="Cros-Aarteil S."/>
            <person name="Calhoun S."/>
            <person name="Haridas S."/>
            <person name="Kuo A."/>
            <person name="Mondo S."/>
            <person name="Pangilinan J."/>
            <person name="Riley R."/>
            <person name="LaButti K."/>
            <person name="Andreopoulos B."/>
            <person name="Lipzen A."/>
            <person name="Chen C."/>
            <person name="Yan M."/>
            <person name="Daum C."/>
            <person name="Ng V."/>
            <person name="Clum A."/>
            <person name="Steindorff A."/>
            <person name="Ohm R.A."/>
            <person name="Martin F."/>
            <person name="Silar P."/>
            <person name="Natvig D.O."/>
            <person name="Lalanne C."/>
            <person name="Gautier V."/>
            <person name="Ament-Velasquez S.L."/>
            <person name="Kruys A."/>
            <person name="Hutchinson M.I."/>
            <person name="Powell A.J."/>
            <person name="Barry K."/>
            <person name="Miller A.N."/>
            <person name="Grigoriev I.V."/>
            <person name="Debuchy R."/>
            <person name="Gladieux P."/>
            <person name="Hiltunen Thoren M."/>
            <person name="Johannesson H."/>
        </authorList>
    </citation>
    <scope>NUCLEOTIDE SEQUENCE</scope>
    <source>
        <strain evidence="4">CBS 118394</strain>
    </source>
</reference>
<dbReference type="Gene3D" id="3.40.50.150">
    <property type="entry name" value="Vaccinia Virus protein VP39"/>
    <property type="match status" value="1"/>
</dbReference>
<sequence>MASRKRKIPNDKSARLEAEVQAPTDGTLQPATAGNGPESALHPDKPGSVRPHYESPGSIASPYKTDQFYRNLYFKEPNFRELARKDAGFARFIKQNGQLDFTDPAAVMQLTKSLLMANFGLKIELPDDRLCPPVPNRHNYILWLKNLLDTSSYQQPGGKLCGLDVGTGASCIYPLLGTAQRPWCFIATDIDARSLSYARQNVSLNGLDNRIRVVQRSTTDHLIPLDDLGIPSIDFVMMNPPFYISENEMLSSANKKSRPPHSACTGAPVEMVCDGGEVAYVGRMVQESLVMRDRVKWYTSMLGKVTSLEALVEQLRANNIDNYAVTEFVQGNKTKRWALGWSFGPMRPDDDAARGIKAAIWKKVLPPVVRMDLLALPAFSEVGRVIKRITDVVGSLELSSWTWETQALKGVGRARENVWCRAWRRKKMRDMAVEEAQSAAIDASEEDCRLGFAILVDVGMAGTTVTLRWVEGHEQSLFESLGGFLQGKLKDLAG</sequence>
<accession>A0AAE0I5Q4</accession>
<keyword evidence="5" id="KW-1185">Reference proteome</keyword>
<dbReference type="InterPro" id="IPR029063">
    <property type="entry name" value="SAM-dependent_MTases_sf"/>
</dbReference>
<comment type="caution">
    <text evidence="4">The sequence shown here is derived from an EMBL/GenBank/DDBJ whole genome shotgun (WGS) entry which is preliminary data.</text>
</comment>
<dbReference type="CDD" id="cd02440">
    <property type="entry name" value="AdoMet_MTases"/>
    <property type="match status" value="1"/>
</dbReference>
<dbReference type="SUPFAM" id="SSF53335">
    <property type="entry name" value="S-adenosyl-L-methionine-dependent methyltransferases"/>
    <property type="match status" value="1"/>
</dbReference>
<dbReference type="EMBL" id="JAUEDM010000004">
    <property type="protein sequence ID" value="KAK3318066.1"/>
    <property type="molecule type" value="Genomic_DNA"/>
</dbReference>
<dbReference type="Proteomes" id="UP001283341">
    <property type="component" value="Unassembled WGS sequence"/>
</dbReference>
<keyword evidence="2" id="KW-0808">Transferase</keyword>
<reference evidence="4" key="2">
    <citation type="submission" date="2023-06" db="EMBL/GenBank/DDBJ databases">
        <authorList>
            <consortium name="Lawrence Berkeley National Laboratory"/>
            <person name="Haridas S."/>
            <person name="Hensen N."/>
            <person name="Bonometti L."/>
            <person name="Westerberg I."/>
            <person name="Brannstrom I.O."/>
            <person name="Guillou S."/>
            <person name="Cros-Aarteil S."/>
            <person name="Calhoun S."/>
            <person name="Kuo A."/>
            <person name="Mondo S."/>
            <person name="Pangilinan J."/>
            <person name="Riley R."/>
            <person name="Labutti K."/>
            <person name="Andreopoulos B."/>
            <person name="Lipzen A."/>
            <person name="Chen C."/>
            <person name="Yanf M."/>
            <person name="Daum C."/>
            <person name="Ng V."/>
            <person name="Clum A."/>
            <person name="Steindorff A."/>
            <person name="Ohm R."/>
            <person name="Martin F."/>
            <person name="Silar P."/>
            <person name="Natvig D."/>
            <person name="Lalanne C."/>
            <person name="Gautier V."/>
            <person name="Ament-Velasquez S.L."/>
            <person name="Kruys A."/>
            <person name="Hutchinson M.I."/>
            <person name="Powell A.J."/>
            <person name="Barry K."/>
            <person name="Miller A.N."/>
            <person name="Grigoriev I.V."/>
            <person name="Debuchy R."/>
            <person name="Gladieux P."/>
            <person name="Thoren M.H."/>
            <person name="Johannesson H."/>
        </authorList>
    </citation>
    <scope>NUCLEOTIDE SEQUENCE</scope>
    <source>
        <strain evidence="4">CBS 118394</strain>
    </source>
</reference>
<dbReference type="GO" id="GO:0008168">
    <property type="term" value="F:methyltransferase activity"/>
    <property type="evidence" value="ECO:0007669"/>
    <property type="project" value="UniProtKB-KW"/>
</dbReference>
<feature type="compositionally biased region" description="Basic and acidic residues" evidence="3">
    <location>
        <begin position="8"/>
        <end position="18"/>
    </location>
</feature>
<evidence type="ECO:0000256" key="2">
    <source>
        <dbReference type="ARBA" id="ARBA00022679"/>
    </source>
</evidence>
<dbReference type="GO" id="GO:0005634">
    <property type="term" value="C:nucleus"/>
    <property type="evidence" value="ECO:0007669"/>
    <property type="project" value="TreeGrafter"/>
</dbReference>
<evidence type="ECO:0008006" key="6">
    <source>
        <dbReference type="Google" id="ProtNLM"/>
    </source>
</evidence>
<protein>
    <recommendedName>
        <fullName evidence="6">U6 small nuclear RNA (adenine-(43)-N(6))-methyltransferase</fullName>
    </recommendedName>
</protein>
<organism evidence="4 5">
    <name type="scientific">Apodospora peruviana</name>
    <dbReference type="NCBI Taxonomy" id="516989"/>
    <lineage>
        <taxon>Eukaryota</taxon>
        <taxon>Fungi</taxon>
        <taxon>Dikarya</taxon>
        <taxon>Ascomycota</taxon>
        <taxon>Pezizomycotina</taxon>
        <taxon>Sordariomycetes</taxon>
        <taxon>Sordariomycetidae</taxon>
        <taxon>Sordariales</taxon>
        <taxon>Lasiosphaeriaceae</taxon>
        <taxon>Apodospora</taxon>
    </lineage>
</organism>
<evidence type="ECO:0000256" key="3">
    <source>
        <dbReference type="SAM" id="MobiDB-lite"/>
    </source>
</evidence>
<evidence type="ECO:0000313" key="5">
    <source>
        <dbReference type="Proteomes" id="UP001283341"/>
    </source>
</evidence>
<keyword evidence="1" id="KW-0489">Methyltransferase</keyword>
<name>A0AAE0I5Q4_9PEZI</name>
<dbReference type="PANTHER" id="PTHR13393">
    <property type="entry name" value="SAM-DEPENDENT METHYLTRANSFERASE"/>
    <property type="match status" value="1"/>
</dbReference>
<dbReference type="PANTHER" id="PTHR13393:SF0">
    <property type="entry name" value="RNA N6-ADENOSINE-METHYLTRANSFERASE METTL16"/>
    <property type="match status" value="1"/>
</dbReference>
<proteinExistence type="predicted"/>
<dbReference type="AlphaFoldDB" id="A0AAE0I5Q4"/>
<evidence type="ECO:0000256" key="1">
    <source>
        <dbReference type="ARBA" id="ARBA00022603"/>
    </source>
</evidence>
<gene>
    <name evidence="4" type="ORF">B0H66DRAFT_556175</name>
</gene>
<dbReference type="InterPro" id="IPR010286">
    <property type="entry name" value="METTL16/RlmF"/>
</dbReference>
<dbReference type="GO" id="GO:0070475">
    <property type="term" value="P:rRNA base methylation"/>
    <property type="evidence" value="ECO:0007669"/>
    <property type="project" value="TreeGrafter"/>
</dbReference>
<feature type="region of interest" description="Disordered" evidence="3">
    <location>
        <begin position="1"/>
        <end position="60"/>
    </location>
</feature>